<dbReference type="PANTHER" id="PTHR38479:SF2">
    <property type="entry name" value="WINGED HELIX DNA-BINDING DOMAIN-CONTAINING PROTEIN"/>
    <property type="match status" value="1"/>
</dbReference>
<dbReference type="Pfam" id="PF06224">
    <property type="entry name" value="AlkZ-like"/>
    <property type="match status" value="1"/>
</dbReference>
<dbReference type="EMBL" id="BAAAYN010000011">
    <property type="protein sequence ID" value="GAA3385450.1"/>
    <property type="molecule type" value="Genomic_DNA"/>
</dbReference>
<sequence>MSRGLSRRALNRATLARQFLLERADVPIVEAVERLGGLQAQTAHSWYLGLAARLSGITPQEVSALLLDRSLVRIALQRATIHLVSARDCLAWRPVLEPLIVRGTLGQYRRRLDGVDLDELGAVGRELLAEQPLTFAALEKGLVERWPGRDPHALSYTVRALVPLVQVPPRGSWGPSGPISGPIAHTSAQSWLGADTEAPATPDDLVLRYLGAFGPAGVKDAQIWSGLTRLREVFDRLRPGLVVLSDEEGREVYDLPDAPRPDPDTPAPIRFLYDFDNLHLSYAERTRFQVPETAEARARTFTKNGQLPGTILVDGDVRGVWTLTRERSGTTLTVRPLSAWTDAQTAAIEAEGTNVLAFAAANAPRRELVIGAPV</sequence>
<keyword evidence="1" id="KW-0238">DNA-binding</keyword>
<proteinExistence type="predicted"/>
<dbReference type="PANTHER" id="PTHR38479">
    <property type="entry name" value="LMO0824 PROTEIN"/>
    <property type="match status" value="1"/>
</dbReference>
<keyword evidence="2" id="KW-1185">Reference proteome</keyword>
<gene>
    <name evidence="1" type="ORF">GCM10020369_19040</name>
</gene>
<accession>A0ABP6SUW2</accession>
<dbReference type="RefSeq" id="WP_345727631.1">
    <property type="nucleotide sequence ID" value="NZ_BAAAYN010000011.1"/>
</dbReference>
<dbReference type="GO" id="GO:0003677">
    <property type="term" value="F:DNA binding"/>
    <property type="evidence" value="ECO:0007669"/>
    <property type="project" value="UniProtKB-KW"/>
</dbReference>
<protein>
    <submittedName>
        <fullName evidence="1">Winged helix DNA-binding domain-containing protein</fullName>
    </submittedName>
</protein>
<reference evidence="2" key="1">
    <citation type="journal article" date="2019" name="Int. J. Syst. Evol. Microbiol.">
        <title>The Global Catalogue of Microorganisms (GCM) 10K type strain sequencing project: providing services to taxonomists for standard genome sequencing and annotation.</title>
        <authorList>
            <consortium name="The Broad Institute Genomics Platform"/>
            <consortium name="The Broad Institute Genome Sequencing Center for Infectious Disease"/>
            <person name="Wu L."/>
            <person name="Ma J."/>
        </authorList>
    </citation>
    <scope>NUCLEOTIDE SEQUENCE [LARGE SCALE GENOMIC DNA]</scope>
    <source>
        <strain evidence="2">JCM 9458</strain>
    </source>
</reference>
<evidence type="ECO:0000313" key="1">
    <source>
        <dbReference type="EMBL" id="GAA3385450.1"/>
    </source>
</evidence>
<dbReference type="InterPro" id="IPR009351">
    <property type="entry name" value="AlkZ-like"/>
</dbReference>
<dbReference type="Proteomes" id="UP001501676">
    <property type="component" value="Unassembled WGS sequence"/>
</dbReference>
<evidence type="ECO:0000313" key="2">
    <source>
        <dbReference type="Proteomes" id="UP001501676"/>
    </source>
</evidence>
<organism evidence="1 2">
    <name type="scientific">Cryptosporangium minutisporangium</name>
    <dbReference type="NCBI Taxonomy" id="113569"/>
    <lineage>
        <taxon>Bacteria</taxon>
        <taxon>Bacillati</taxon>
        <taxon>Actinomycetota</taxon>
        <taxon>Actinomycetes</taxon>
        <taxon>Cryptosporangiales</taxon>
        <taxon>Cryptosporangiaceae</taxon>
        <taxon>Cryptosporangium</taxon>
    </lineage>
</organism>
<comment type="caution">
    <text evidence="1">The sequence shown here is derived from an EMBL/GenBank/DDBJ whole genome shotgun (WGS) entry which is preliminary data.</text>
</comment>
<name>A0ABP6SUW2_9ACTN</name>